<evidence type="ECO:0000313" key="6">
    <source>
        <dbReference type="EMBL" id="KAJ9157921.1"/>
    </source>
</evidence>
<evidence type="ECO:0000256" key="3">
    <source>
        <dbReference type="ARBA" id="ARBA00022827"/>
    </source>
</evidence>
<protein>
    <submittedName>
        <fullName evidence="6">FAD/NAD(P)-binding domain-containing protein</fullName>
    </submittedName>
</protein>
<feature type="domain" description="FAD-binding" evidence="5">
    <location>
        <begin position="143"/>
        <end position="376"/>
    </location>
</feature>
<dbReference type="AlphaFoldDB" id="A0AA38SE06"/>
<dbReference type="Gene3D" id="3.50.50.60">
    <property type="entry name" value="FAD/NAD(P)-binding domain"/>
    <property type="match status" value="1"/>
</dbReference>
<dbReference type="InterPro" id="IPR036188">
    <property type="entry name" value="FAD/NAD-bd_sf"/>
</dbReference>
<dbReference type="Proteomes" id="UP001174694">
    <property type="component" value="Unassembled WGS sequence"/>
</dbReference>
<reference evidence="6" key="1">
    <citation type="submission" date="2022-07" db="EMBL/GenBank/DDBJ databases">
        <title>Fungi with potential for degradation of polypropylene.</title>
        <authorList>
            <person name="Gostincar C."/>
        </authorList>
    </citation>
    <scope>NUCLEOTIDE SEQUENCE</scope>
    <source>
        <strain evidence="6">EXF-13308</strain>
    </source>
</reference>
<dbReference type="GO" id="GO:0044550">
    <property type="term" value="P:secondary metabolite biosynthetic process"/>
    <property type="evidence" value="ECO:0007669"/>
    <property type="project" value="TreeGrafter"/>
</dbReference>
<proteinExistence type="inferred from homology"/>
<dbReference type="EMBL" id="JANBVO010000001">
    <property type="protein sequence ID" value="KAJ9157921.1"/>
    <property type="molecule type" value="Genomic_DNA"/>
</dbReference>
<keyword evidence="3" id="KW-0274">FAD</keyword>
<dbReference type="SUPFAM" id="SSF54373">
    <property type="entry name" value="FAD-linked reductases, C-terminal domain"/>
    <property type="match status" value="1"/>
</dbReference>
<keyword evidence="7" id="KW-1185">Reference proteome</keyword>
<accession>A0AA38SE06</accession>
<dbReference type="PANTHER" id="PTHR46720:SF3">
    <property type="entry name" value="FAD-BINDING DOMAIN-CONTAINING PROTEIN-RELATED"/>
    <property type="match status" value="1"/>
</dbReference>
<dbReference type="SUPFAM" id="SSF51905">
    <property type="entry name" value="FAD/NAD(P)-binding domain"/>
    <property type="match status" value="1"/>
</dbReference>
<dbReference type="PRINTS" id="PR00420">
    <property type="entry name" value="RNGMNOXGNASE"/>
</dbReference>
<keyword evidence="4" id="KW-0560">Oxidoreductase</keyword>
<dbReference type="InterPro" id="IPR002938">
    <property type="entry name" value="FAD-bd"/>
</dbReference>
<comment type="caution">
    <text evidence="6">The sequence shown here is derived from an EMBL/GenBank/DDBJ whole genome shotgun (WGS) entry which is preliminary data.</text>
</comment>
<dbReference type="InterPro" id="IPR051104">
    <property type="entry name" value="FAD_monoxygenase"/>
</dbReference>
<dbReference type="Pfam" id="PF01494">
    <property type="entry name" value="FAD_binding_3"/>
    <property type="match status" value="1"/>
</dbReference>
<keyword evidence="2" id="KW-0285">Flavoprotein</keyword>
<evidence type="ECO:0000313" key="7">
    <source>
        <dbReference type="Proteomes" id="UP001174694"/>
    </source>
</evidence>
<evidence type="ECO:0000259" key="5">
    <source>
        <dbReference type="Pfam" id="PF01494"/>
    </source>
</evidence>
<organism evidence="6 7">
    <name type="scientific">Pleurostoma richardsiae</name>
    <dbReference type="NCBI Taxonomy" id="41990"/>
    <lineage>
        <taxon>Eukaryota</taxon>
        <taxon>Fungi</taxon>
        <taxon>Dikarya</taxon>
        <taxon>Ascomycota</taxon>
        <taxon>Pezizomycotina</taxon>
        <taxon>Sordariomycetes</taxon>
        <taxon>Sordariomycetidae</taxon>
        <taxon>Calosphaeriales</taxon>
        <taxon>Pleurostomataceae</taxon>
        <taxon>Pleurostoma</taxon>
    </lineage>
</organism>
<dbReference type="GO" id="GO:0016491">
    <property type="term" value="F:oxidoreductase activity"/>
    <property type="evidence" value="ECO:0007669"/>
    <property type="project" value="UniProtKB-KW"/>
</dbReference>
<dbReference type="GO" id="GO:0071949">
    <property type="term" value="F:FAD binding"/>
    <property type="evidence" value="ECO:0007669"/>
    <property type="project" value="InterPro"/>
</dbReference>
<comment type="similarity">
    <text evidence="1">Belongs to the paxM FAD-dependent monooxygenase family.</text>
</comment>
<sequence>MSQTPASADKSSAEPPFKIAIVGAGIGGLAFAIGCLKNNVPYTLYESAAEYSVVGAGVGLGPNALCALAMIDPRLRQMYDEISSGNITPGKDHVMFDALYAEPGFGEKRGWEPAPFGAGCYERTSAHRRDLLNILTSMIPRETVRFNKRMKSLDQTDEGVIITFEDGEAVTYSAVIGSDGVKGPTRKFVLGDSYPDQVAPTYSGKYVYRSIVPMEDAQQILGHHAGDARAFIGHRVTFIAFPISRGTQFNLVAFKLSDKPWDYPQFTKRVTREEMVADFEGVDRRLVKLLDWADPLQWSLHHHMNTPTYYNGLICLLGDSAHATTPHQASGAGQCIEDALVLSHILGRVTDAKQLPAAFQAYDAIRRPRAQKVVRTSQEAGQLYSFTHPKYGEDMTEIVKNFNERYTWIWEHDLQGDLDKGEVMFTKLVGGV</sequence>
<name>A0AA38SE06_9PEZI</name>
<evidence type="ECO:0000256" key="2">
    <source>
        <dbReference type="ARBA" id="ARBA00022630"/>
    </source>
</evidence>
<evidence type="ECO:0000256" key="1">
    <source>
        <dbReference type="ARBA" id="ARBA00007992"/>
    </source>
</evidence>
<gene>
    <name evidence="6" type="ORF">NKR23_g201</name>
</gene>
<dbReference type="PANTHER" id="PTHR46720">
    <property type="entry name" value="HYDROXYLASE, PUTATIVE (AFU_ORTHOLOGUE AFUA_3G01460)-RELATED"/>
    <property type="match status" value="1"/>
</dbReference>
<evidence type="ECO:0000256" key="4">
    <source>
        <dbReference type="ARBA" id="ARBA00023002"/>
    </source>
</evidence>